<dbReference type="KEGG" id="tva:4748241"/>
<dbReference type="InterPro" id="IPR016024">
    <property type="entry name" value="ARM-type_fold"/>
</dbReference>
<evidence type="ECO:0000313" key="3">
    <source>
        <dbReference type="Proteomes" id="UP000001542"/>
    </source>
</evidence>
<protein>
    <submittedName>
        <fullName evidence="2">Uncharacterized protein</fullName>
    </submittedName>
</protein>
<keyword evidence="3" id="KW-1185">Reference proteome</keyword>
<reference evidence="2" key="1">
    <citation type="submission" date="2006-10" db="EMBL/GenBank/DDBJ databases">
        <authorList>
            <person name="Amadeo P."/>
            <person name="Zhao Q."/>
            <person name="Wortman J."/>
            <person name="Fraser-Liggett C."/>
            <person name="Carlton J."/>
        </authorList>
    </citation>
    <scope>NUCLEOTIDE SEQUENCE</scope>
    <source>
        <strain evidence="2">G3</strain>
    </source>
</reference>
<organism evidence="2 3">
    <name type="scientific">Trichomonas vaginalis (strain ATCC PRA-98 / G3)</name>
    <dbReference type="NCBI Taxonomy" id="412133"/>
    <lineage>
        <taxon>Eukaryota</taxon>
        <taxon>Metamonada</taxon>
        <taxon>Parabasalia</taxon>
        <taxon>Trichomonadida</taxon>
        <taxon>Trichomonadidae</taxon>
        <taxon>Trichomonas</taxon>
    </lineage>
</organism>
<dbReference type="Proteomes" id="UP000001542">
    <property type="component" value="Unassembled WGS sequence"/>
</dbReference>
<evidence type="ECO:0000313" key="2">
    <source>
        <dbReference type="EMBL" id="EAX90555.1"/>
    </source>
</evidence>
<dbReference type="AlphaFoldDB" id="A2FX07"/>
<accession>A2FX07</accession>
<sequence length="479" mass="56085">MDEDYKEGSVSLKEDHCSSDDIQKSPDFDMISSKIEEIAKIFQEILEKASNSEDIPLGNYMNEIISRLSLLENKELIENTEILSKLPITDNVPLFIQFCGFLFSLDRTELSENIICQIFKFIAQITSCSEMNINYLSDHVIIGLLSDIINYDLPDSILYYLLIIAKNALWVDTLFVEYSQVFSLDYYEKISADLSSIQENYQSKISSAIMMAVFTYCRKTENIQAIFNITLIIHNFLDFGYFDSIMVYYLTYTWKCLLDSDAFDYEQAKNSNLMISINKMKDQFKIDESQSDIELNETKALSLSQFLVFLAEIYKFEKIEVFSDDEISYFMEYGNCKLFRSLLYYLQTIYEAYDVALMFMDEIMEVYDINYDLKISIAKLFAEIIENSPIEIRKKFFSNDIFVILVESLSTIETDLYNDFIEAIVQFGEIVDHVENPQEFLECVNDPEIRDEILEFADNLDDDEQNRRLDVFIEKFYSD</sequence>
<dbReference type="VEuPathDB" id="TrichDB:TVAG_408100"/>
<feature type="region of interest" description="Disordered" evidence="1">
    <location>
        <begin position="1"/>
        <end position="21"/>
    </location>
</feature>
<name>A2FX07_TRIV3</name>
<gene>
    <name evidence="2" type="ORF">TVAG_408100</name>
</gene>
<dbReference type="SUPFAM" id="SSF48371">
    <property type="entry name" value="ARM repeat"/>
    <property type="match status" value="1"/>
</dbReference>
<dbReference type="RefSeq" id="XP_001303485.1">
    <property type="nucleotide sequence ID" value="XM_001303484.1"/>
</dbReference>
<evidence type="ECO:0000256" key="1">
    <source>
        <dbReference type="SAM" id="MobiDB-lite"/>
    </source>
</evidence>
<dbReference type="InParanoid" id="A2FX07"/>
<proteinExistence type="predicted"/>
<dbReference type="VEuPathDB" id="TrichDB:TVAGG3_0076560"/>
<reference evidence="2" key="2">
    <citation type="journal article" date="2007" name="Science">
        <title>Draft genome sequence of the sexually transmitted pathogen Trichomonas vaginalis.</title>
        <authorList>
            <person name="Carlton J.M."/>
            <person name="Hirt R.P."/>
            <person name="Silva J.C."/>
            <person name="Delcher A.L."/>
            <person name="Schatz M."/>
            <person name="Zhao Q."/>
            <person name="Wortman J.R."/>
            <person name="Bidwell S.L."/>
            <person name="Alsmark U.C.M."/>
            <person name="Besteiro S."/>
            <person name="Sicheritz-Ponten T."/>
            <person name="Noel C.J."/>
            <person name="Dacks J.B."/>
            <person name="Foster P.G."/>
            <person name="Simillion C."/>
            <person name="Van de Peer Y."/>
            <person name="Miranda-Saavedra D."/>
            <person name="Barton G.J."/>
            <person name="Westrop G.D."/>
            <person name="Mueller S."/>
            <person name="Dessi D."/>
            <person name="Fiori P.L."/>
            <person name="Ren Q."/>
            <person name="Paulsen I."/>
            <person name="Zhang H."/>
            <person name="Bastida-Corcuera F.D."/>
            <person name="Simoes-Barbosa A."/>
            <person name="Brown M.T."/>
            <person name="Hayes R.D."/>
            <person name="Mukherjee M."/>
            <person name="Okumura C.Y."/>
            <person name="Schneider R."/>
            <person name="Smith A.J."/>
            <person name="Vanacova S."/>
            <person name="Villalvazo M."/>
            <person name="Haas B.J."/>
            <person name="Pertea M."/>
            <person name="Feldblyum T.V."/>
            <person name="Utterback T.R."/>
            <person name="Shu C.L."/>
            <person name="Osoegawa K."/>
            <person name="de Jong P.J."/>
            <person name="Hrdy I."/>
            <person name="Horvathova L."/>
            <person name="Zubacova Z."/>
            <person name="Dolezal P."/>
            <person name="Malik S.B."/>
            <person name="Logsdon J.M. Jr."/>
            <person name="Henze K."/>
            <person name="Gupta A."/>
            <person name="Wang C.C."/>
            <person name="Dunne R.L."/>
            <person name="Upcroft J.A."/>
            <person name="Upcroft P."/>
            <person name="White O."/>
            <person name="Salzberg S.L."/>
            <person name="Tang P."/>
            <person name="Chiu C.-H."/>
            <person name="Lee Y.-S."/>
            <person name="Embley T.M."/>
            <person name="Coombs G.H."/>
            <person name="Mottram J.C."/>
            <person name="Tachezy J."/>
            <person name="Fraser-Liggett C.M."/>
            <person name="Johnson P.J."/>
        </authorList>
    </citation>
    <scope>NUCLEOTIDE SEQUENCE [LARGE SCALE GENOMIC DNA]</scope>
    <source>
        <strain evidence="2">G3</strain>
    </source>
</reference>
<feature type="compositionally biased region" description="Basic and acidic residues" evidence="1">
    <location>
        <begin position="12"/>
        <end position="21"/>
    </location>
</feature>
<dbReference type="EMBL" id="DS114098">
    <property type="protein sequence ID" value="EAX90555.1"/>
    <property type="molecule type" value="Genomic_DNA"/>
</dbReference>